<dbReference type="InterPro" id="IPR002798">
    <property type="entry name" value="SpoIIM-like"/>
</dbReference>
<accession>A0A7W5TP64</accession>
<organism evidence="2 3">
    <name type="scientific">Garicola koreensis</name>
    <dbReference type="NCBI Taxonomy" id="1262554"/>
    <lineage>
        <taxon>Bacteria</taxon>
        <taxon>Bacillati</taxon>
        <taxon>Actinomycetota</taxon>
        <taxon>Actinomycetes</taxon>
        <taxon>Micrococcales</taxon>
        <taxon>Micrococcaceae</taxon>
        <taxon>Garicola</taxon>
    </lineage>
</organism>
<name>A0A7W5TP64_9MICC</name>
<evidence type="ECO:0000313" key="3">
    <source>
        <dbReference type="Proteomes" id="UP000547528"/>
    </source>
</evidence>
<sequence length="329" mass="35412">MDIDAFIAVHQPQWDRLDQLAKRGRLSAAETDEMLVLYQRASTHLSMIQAAEPDSPVAAQLSARIGRARTHLTGAGENPLTASANFFVQTLPAAFYRLRWLTLIVAAAFIVISVAAGYWAYHHPQLDLIMPEQARQAYAEEDFVNYYSEHPSSSFASQVWTNNAWIAAQCVAFGVTGIWPAAILGINAGSIGIAGGVMHEQGAAADFWLNLLPHGLMEMTAIFVAGAAGLRIFWAWVAPGQRRRLTALTEEARSLITVALGLVVVLLISGIVEGFVTPAPWPDWVRIGIGAAVLGGYWAYALTLGRRAAEAGVTGDLGSYDAGSHELTA</sequence>
<keyword evidence="1" id="KW-0812">Transmembrane</keyword>
<dbReference type="RefSeq" id="WP_183356938.1">
    <property type="nucleotide sequence ID" value="NZ_BAABKR010000004.1"/>
</dbReference>
<feature type="transmembrane region" description="Helical" evidence="1">
    <location>
        <begin position="100"/>
        <end position="121"/>
    </location>
</feature>
<evidence type="ECO:0000256" key="1">
    <source>
        <dbReference type="SAM" id="Phobius"/>
    </source>
</evidence>
<gene>
    <name evidence="2" type="ORF">FHX47_000083</name>
</gene>
<dbReference type="EMBL" id="JACIBT010000001">
    <property type="protein sequence ID" value="MBB3666490.1"/>
    <property type="molecule type" value="Genomic_DNA"/>
</dbReference>
<comment type="caution">
    <text evidence="2">The sequence shown here is derived from an EMBL/GenBank/DDBJ whole genome shotgun (WGS) entry which is preliminary data.</text>
</comment>
<feature type="transmembrane region" description="Helical" evidence="1">
    <location>
        <begin position="284"/>
        <end position="302"/>
    </location>
</feature>
<keyword evidence="1" id="KW-1133">Transmembrane helix</keyword>
<dbReference type="PANTHER" id="PTHR35337">
    <property type="entry name" value="SLR1478 PROTEIN"/>
    <property type="match status" value="1"/>
</dbReference>
<dbReference type="PANTHER" id="PTHR35337:SF1">
    <property type="entry name" value="SLR1478 PROTEIN"/>
    <property type="match status" value="1"/>
</dbReference>
<dbReference type="AlphaFoldDB" id="A0A7W5TP64"/>
<feature type="transmembrane region" description="Helical" evidence="1">
    <location>
        <begin position="216"/>
        <end position="234"/>
    </location>
</feature>
<dbReference type="Pfam" id="PF01944">
    <property type="entry name" value="SpoIIM"/>
    <property type="match status" value="1"/>
</dbReference>
<keyword evidence="1" id="KW-0472">Membrane</keyword>
<evidence type="ECO:0000313" key="2">
    <source>
        <dbReference type="EMBL" id="MBB3666490.1"/>
    </source>
</evidence>
<proteinExistence type="predicted"/>
<dbReference type="Proteomes" id="UP000547528">
    <property type="component" value="Unassembled WGS sequence"/>
</dbReference>
<feature type="transmembrane region" description="Helical" evidence="1">
    <location>
        <begin position="255"/>
        <end position="272"/>
    </location>
</feature>
<reference evidence="2 3" key="1">
    <citation type="submission" date="2020-08" db="EMBL/GenBank/DDBJ databases">
        <title>Sequencing the genomes of 1000 actinobacteria strains.</title>
        <authorList>
            <person name="Klenk H.-P."/>
        </authorList>
    </citation>
    <scope>NUCLEOTIDE SEQUENCE [LARGE SCALE GENOMIC DNA]</scope>
    <source>
        <strain evidence="2 3">DSM 28238</strain>
    </source>
</reference>
<keyword evidence="3" id="KW-1185">Reference proteome</keyword>
<protein>
    <submittedName>
        <fullName evidence="2">Putative membrane protein SpoIIM required for sporulation</fullName>
    </submittedName>
</protein>